<dbReference type="Gene3D" id="3.90.470.20">
    <property type="entry name" value="4'-phosphopantetheinyl transferase domain"/>
    <property type="match status" value="1"/>
</dbReference>
<protein>
    <recommendedName>
        <fullName evidence="8">Holo-[acyl-carrier-protein] synthase</fullName>
        <shortName evidence="8">Holo-ACP synthase</shortName>
        <ecNumber evidence="8">2.7.8.7</ecNumber>
    </recommendedName>
    <alternativeName>
        <fullName evidence="8">4'-phosphopantetheinyl transferase AcpS</fullName>
    </alternativeName>
</protein>
<comment type="caution">
    <text evidence="10">The sequence shown here is derived from an EMBL/GenBank/DDBJ whole genome shotgun (WGS) entry which is preliminary data.</text>
</comment>
<name>A0ABU8X9L4_9BURK</name>
<feature type="domain" description="4'-phosphopantetheinyl transferase" evidence="9">
    <location>
        <begin position="15"/>
        <end position="108"/>
    </location>
</feature>
<dbReference type="HAMAP" id="MF_00101">
    <property type="entry name" value="AcpS"/>
    <property type="match status" value="1"/>
</dbReference>
<feature type="binding site" evidence="8">
    <location>
        <position position="18"/>
    </location>
    <ligand>
        <name>Mg(2+)</name>
        <dbReference type="ChEBI" id="CHEBI:18420"/>
    </ligand>
</feature>
<keyword evidence="2 8" id="KW-0808">Transferase</keyword>
<dbReference type="EC" id="2.7.8.7" evidence="8"/>
<accession>A0ABU8X9L4</accession>
<comment type="function">
    <text evidence="8">Transfers the 4'-phosphopantetheine moiety from coenzyme A to a Ser of acyl-carrier-protein.</text>
</comment>
<dbReference type="GO" id="GO:0008897">
    <property type="term" value="F:holo-[acyl-carrier-protein] synthase activity"/>
    <property type="evidence" value="ECO:0007669"/>
    <property type="project" value="UniProtKB-EC"/>
</dbReference>
<feature type="binding site" evidence="8">
    <location>
        <position position="64"/>
    </location>
    <ligand>
        <name>Mg(2+)</name>
        <dbReference type="ChEBI" id="CHEBI:18420"/>
    </ligand>
</feature>
<dbReference type="Pfam" id="PF01648">
    <property type="entry name" value="ACPS"/>
    <property type="match status" value="1"/>
</dbReference>
<evidence type="ECO:0000259" key="9">
    <source>
        <dbReference type="Pfam" id="PF01648"/>
    </source>
</evidence>
<comment type="catalytic activity">
    <reaction evidence="8">
        <text>apo-[ACP] + CoA = holo-[ACP] + adenosine 3',5'-bisphosphate + H(+)</text>
        <dbReference type="Rhea" id="RHEA:12068"/>
        <dbReference type="Rhea" id="RHEA-COMP:9685"/>
        <dbReference type="Rhea" id="RHEA-COMP:9690"/>
        <dbReference type="ChEBI" id="CHEBI:15378"/>
        <dbReference type="ChEBI" id="CHEBI:29999"/>
        <dbReference type="ChEBI" id="CHEBI:57287"/>
        <dbReference type="ChEBI" id="CHEBI:58343"/>
        <dbReference type="ChEBI" id="CHEBI:64479"/>
        <dbReference type="EC" id="2.7.8.7"/>
    </reaction>
</comment>
<keyword evidence="11" id="KW-1185">Reference proteome</keyword>
<dbReference type="Proteomes" id="UP001367030">
    <property type="component" value="Unassembled WGS sequence"/>
</dbReference>
<proteinExistence type="inferred from homology"/>
<dbReference type="InterPro" id="IPR037143">
    <property type="entry name" value="4-PPantetheinyl_Trfase_dom_sf"/>
</dbReference>
<comment type="cofactor">
    <cofactor evidence="8">
        <name>Mg(2+)</name>
        <dbReference type="ChEBI" id="CHEBI:18420"/>
    </cofactor>
</comment>
<evidence type="ECO:0000313" key="11">
    <source>
        <dbReference type="Proteomes" id="UP001367030"/>
    </source>
</evidence>
<dbReference type="NCBIfam" id="TIGR00516">
    <property type="entry name" value="acpS"/>
    <property type="match status" value="1"/>
</dbReference>
<sequence length="140" mass="15074">MPSPRRQDPTSNLRLGVDLVDVHAIEDSLAEFGDRFVHRIFSTHEVEVSSGSPKRLAARFAAKEALIKALDLAEIGVDWRNIEVRGDAAGRPGMRLAGNVAARARELGAHDILLSMSHEGSLAMATVIAQIRPMEPAATG</sequence>
<keyword evidence="1 8" id="KW-0444">Lipid biosynthesis</keyword>
<keyword evidence="3 8" id="KW-0479">Metal-binding</keyword>
<evidence type="ECO:0000313" key="10">
    <source>
        <dbReference type="EMBL" id="MEJ8856511.1"/>
    </source>
</evidence>
<organism evidence="10 11">
    <name type="scientific">Variovorax robiniae</name>
    <dbReference type="NCBI Taxonomy" id="1836199"/>
    <lineage>
        <taxon>Bacteria</taxon>
        <taxon>Pseudomonadati</taxon>
        <taxon>Pseudomonadota</taxon>
        <taxon>Betaproteobacteria</taxon>
        <taxon>Burkholderiales</taxon>
        <taxon>Comamonadaceae</taxon>
        <taxon>Variovorax</taxon>
    </lineage>
</organism>
<evidence type="ECO:0000256" key="1">
    <source>
        <dbReference type="ARBA" id="ARBA00022516"/>
    </source>
</evidence>
<dbReference type="EMBL" id="JBBKZS010000007">
    <property type="protein sequence ID" value="MEJ8856511.1"/>
    <property type="molecule type" value="Genomic_DNA"/>
</dbReference>
<dbReference type="InterPro" id="IPR002582">
    <property type="entry name" value="ACPS"/>
</dbReference>
<comment type="similarity">
    <text evidence="8">Belongs to the P-Pant transferase superfamily. AcpS family.</text>
</comment>
<evidence type="ECO:0000256" key="7">
    <source>
        <dbReference type="ARBA" id="ARBA00023160"/>
    </source>
</evidence>
<keyword evidence="4 8" id="KW-0276">Fatty acid metabolism</keyword>
<reference evidence="10 11" key="1">
    <citation type="submission" date="2024-03" db="EMBL/GenBank/DDBJ databases">
        <title>Novel species of the genus Variovorax.</title>
        <authorList>
            <person name="Liu Q."/>
            <person name="Xin Y.-H."/>
        </authorList>
    </citation>
    <scope>NUCLEOTIDE SEQUENCE [LARGE SCALE GENOMIC DNA]</scope>
    <source>
        <strain evidence="10 11">KACC 18901</strain>
    </source>
</reference>
<evidence type="ECO:0000256" key="6">
    <source>
        <dbReference type="ARBA" id="ARBA00023098"/>
    </source>
</evidence>
<evidence type="ECO:0000256" key="3">
    <source>
        <dbReference type="ARBA" id="ARBA00022723"/>
    </source>
</evidence>
<evidence type="ECO:0000256" key="2">
    <source>
        <dbReference type="ARBA" id="ARBA00022679"/>
    </source>
</evidence>
<dbReference type="NCBIfam" id="TIGR00556">
    <property type="entry name" value="pantethn_trn"/>
    <property type="match status" value="1"/>
</dbReference>
<dbReference type="RefSeq" id="WP_340336576.1">
    <property type="nucleotide sequence ID" value="NZ_JBBKZS010000007.1"/>
</dbReference>
<dbReference type="SUPFAM" id="SSF56214">
    <property type="entry name" value="4'-phosphopantetheinyl transferase"/>
    <property type="match status" value="1"/>
</dbReference>
<dbReference type="InterPro" id="IPR004568">
    <property type="entry name" value="Ppantetheine-prot_Trfase_dom"/>
</dbReference>
<keyword evidence="5 8" id="KW-0460">Magnesium</keyword>
<dbReference type="InterPro" id="IPR008278">
    <property type="entry name" value="4-PPantetheinyl_Trfase_dom"/>
</dbReference>
<evidence type="ECO:0000256" key="8">
    <source>
        <dbReference type="HAMAP-Rule" id="MF_00101"/>
    </source>
</evidence>
<evidence type="ECO:0000256" key="4">
    <source>
        <dbReference type="ARBA" id="ARBA00022832"/>
    </source>
</evidence>
<keyword evidence="8" id="KW-0963">Cytoplasm</keyword>
<keyword evidence="7 8" id="KW-0275">Fatty acid biosynthesis</keyword>
<comment type="subcellular location">
    <subcellularLocation>
        <location evidence="8">Cytoplasm</location>
    </subcellularLocation>
</comment>
<gene>
    <name evidence="8 10" type="primary">acpS</name>
    <name evidence="10" type="ORF">WKW79_18185</name>
</gene>
<keyword evidence="6 8" id="KW-0443">Lipid metabolism</keyword>
<evidence type="ECO:0000256" key="5">
    <source>
        <dbReference type="ARBA" id="ARBA00022842"/>
    </source>
</evidence>